<reference evidence="1" key="1">
    <citation type="submission" date="2021-01" db="EMBL/GenBank/DDBJ databases">
        <title>Whole genome shotgun sequence of Planotetraspora thailandica NBRC 104271.</title>
        <authorList>
            <person name="Komaki H."/>
            <person name="Tamura T."/>
        </authorList>
    </citation>
    <scope>NUCLEOTIDE SEQUENCE</scope>
    <source>
        <strain evidence="1">NBRC 104271</strain>
    </source>
</reference>
<protein>
    <submittedName>
        <fullName evidence="1">Uncharacterized protein</fullName>
    </submittedName>
</protein>
<dbReference type="Proteomes" id="UP000605992">
    <property type="component" value="Unassembled WGS sequence"/>
</dbReference>
<organism evidence="1 2">
    <name type="scientific">Planotetraspora thailandica</name>
    <dbReference type="NCBI Taxonomy" id="487172"/>
    <lineage>
        <taxon>Bacteria</taxon>
        <taxon>Bacillati</taxon>
        <taxon>Actinomycetota</taxon>
        <taxon>Actinomycetes</taxon>
        <taxon>Streptosporangiales</taxon>
        <taxon>Streptosporangiaceae</taxon>
        <taxon>Planotetraspora</taxon>
    </lineage>
</organism>
<evidence type="ECO:0000313" key="1">
    <source>
        <dbReference type="EMBL" id="GII53584.1"/>
    </source>
</evidence>
<gene>
    <name evidence="1" type="ORF">Pth03_19730</name>
</gene>
<proteinExistence type="predicted"/>
<keyword evidence="2" id="KW-1185">Reference proteome</keyword>
<sequence>MAETRLRLPADVAFLEDSGEILEYRDVDEAESLVISLAKGELEPFGMTPRR</sequence>
<dbReference type="AlphaFoldDB" id="A0A8J3XUT2"/>
<dbReference type="RefSeq" id="WP_203943839.1">
    <property type="nucleotide sequence ID" value="NZ_BOOR01000010.1"/>
</dbReference>
<evidence type="ECO:0000313" key="2">
    <source>
        <dbReference type="Proteomes" id="UP000605992"/>
    </source>
</evidence>
<accession>A0A8J3XUT2</accession>
<name>A0A8J3XUT2_9ACTN</name>
<dbReference type="EMBL" id="BOOR01000010">
    <property type="protein sequence ID" value="GII53584.1"/>
    <property type="molecule type" value="Genomic_DNA"/>
</dbReference>
<comment type="caution">
    <text evidence="1">The sequence shown here is derived from an EMBL/GenBank/DDBJ whole genome shotgun (WGS) entry which is preliminary data.</text>
</comment>